<dbReference type="PANTHER" id="PTHR23129:SF0">
    <property type="entry name" value="ACYL-COENZYME A DIPHOSPHATASE FITM2"/>
    <property type="match status" value="1"/>
</dbReference>
<reference evidence="9" key="2">
    <citation type="submission" date="2021-09" db="EMBL/GenBank/DDBJ databases">
        <authorList>
            <person name="Jia N."/>
            <person name="Wang J."/>
            <person name="Shi W."/>
            <person name="Du L."/>
            <person name="Sun Y."/>
            <person name="Zhan W."/>
            <person name="Jiang J."/>
            <person name="Wang Q."/>
            <person name="Zhang B."/>
            <person name="Ji P."/>
            <person name="Sakyi L.B."/>
            <person name="Cui X."/>
            <person name="Yuan T."/>
            <person name="Jiang B."/>
            <person name="Yang W."/>
            <person name="Lam T.T.-Y."/>
            <person name="Chang Q."/>
            <person name="Ding S."/>
            <person name="Wang X."/>
            <person name="Zhu J."/>
            <person name="Ruan X."/>
            <person name="Zhao L."/>
            <person name="Wei J."/>
            <person name="Que T."/>
            <person name="Du C."/>
            <person name="Cheng J."/>
            <person name="Dai P."/>
            <person name="Han X."/>
            <person name="Huang E."/>
            <person name="Gao Y."/>
            <person name="Liu J."/>
            <person name="Shao H."/>
            <person name="Ye R."/>
            <person name="Li L."/>
            <person name="Wei W."/>
            <person name="Wang X."/>
            <person name="Wang C."/>
            <person name="Huo Q."/>
            <person name="Li W."/>
            <person name="Guo W."/>
            <person name="Chen H."/>
            <person name="Chen S."/>
            <person name="Zhou L."/>
            <person name="Zhou L."/>
            <person name="Ni X."/>
            <person name="Tian J."/>
            <person name="Zhou Y."/>
            <person name="Sheng Y."/>
            <person name="Liu T."/>
            <person name="Pan Y."/>
            <person name="Xia L."/>
            <person name="Li J."/>
            <person name="Zhao F."/>
            <person name="Cao W."/>
        </authorList>
    </citation>
    <scope>NUCLEOTIDE SEQUENCE</scope>
    <source>
        <strain evidence="9">Rmic-2018</strain>
        <tissue evidence="9">Larvae</tissue>
    </source>
</reference>
<evidence type="ECO:0000256" key="6">
    <source>
        <dbReference type="ARBA" id="ARBA00023098"/>
    </source>
</evidence>
<feature type="transmembrane region" description="Helical" evidence="8">
    <location>
        <begin position="495"/>
        <end position="513"/>
    </location>
</feature>
<dbReference type="PANTHER" id="PTHR23129">
    <property type="entry name" value="ACYL-COENZYME A DIPHOSPHATASE FITM2"/>
    <property type="match status" value="1"/>
</dbReference>
<evidence type="ECO:0000256" key="5">
    <source>
        <dbReference type="ARBA" id="ARBA00022989"/>
    </source>
</evidence>
<keyword evidence="4" id="KW-0256">Endoplasmic reticulum</keyword>
<dbReference type="InterPro" id="IPR046401">
    <property type="entry name" value="FITM1/2"/>
</dbReference>
<proteinExistence type="inferred from homology"/>
<dbReference type="GO" id="GO:0005789">
    <property type="term" value="C:endoplasmic reticulum membrane"/>
    <property type="evidence" value="ECO:0007669"/>
    <property type="project" value="UniProtKB-SubCell"/>
</dbReference>
<sequence length="542" mass="61310">MHQASGTVKERKFHDENDLFHVLNAKLPAAGICKNSMKIQVIKDFLIMLNTTEKNSERRTKLFASQLTTESLRVALMSMLDIIELLHDKDPRHVPIAKLNQGLLEVGDELTATSLRCYAFTNPSMDLSRNRSLAPSPGGSALGHYGRAECWRSEQTTLSRFYLLSSCAAFHCRHLRLASLVRTPSILTLPLANATSFADPRNKGDTRESRSQSKPTCIMAGNQKRSRVSGAMKWDAAAGKQTATGRKPLGEPMSVPQVLVMVGLHLCRRVVVVEPRVKVPLYLGVLLIGSVMCDFFPIPRTYLSRKDNVFNIYFVKVAWGWTLTTVGLFMAVSSWVYCCGDRALVKRHLSRLAVGTAAWFFTTNLFVVFEAYTSRCVVDKHGTREACLRAGQRWFGFDISGHAFLLIFCNLMIAEEARSFCGWERIGDLLRNEKYDDDSPLKELRVEQLNLLHDAYPRLTPFVRLLFVALTFLSLLWDLMLVCTVLYFHSMAQKILGGLIAIVEWFVLYRVWYTMTWSPGLPGQGLFKYRDVQKKKSQGSRN</sequence>
<feature type="transmembrane region" description="Helical" evidence="8">
    <location>
        <begin position="465"/>
        <end position="488"/>
    </location>
</feature>
<dbReference type="GO" id="GO:0008654">
    <property type="term" value="P:phospholipid biosynthetic process"/>
    <property type="evidence" value="ECO:0007669"/>
    <property type="project" value="TreeGrafter"/>
</dbReference>
<feature type="transmembrane region" description="Helical" evidence="8">
    <location>
        <begin position="310"/>
        <end position="332"/>
    </location>
</feature>
<dbReference type="HAMAP" id="MF_03230">
    <property type="entry name" value="FITM2"/>
    <property type="match status" value="1"/>
</dbReference>
<evidence type="ECO:0008006" key="11">
    <source>
        <dbReference type="Google" id="ProtNLM"/>
    </source>
</evidence>
<evidence type="ECO:0000313" key="10">
    <source>
        <dbReference type="Proteomes" id="UP000821866"/>
    </source>
</evidence>
<evidence type="ECO:0000256" key="1">
    <source>
        <dbReference type="ARBA" id="ARBA00004477"/>
    </source>
</evidence>
<keyword evidence="10" id="KW-1185">Reference proteome</keyword>
<name>A0A9J6DBC8_RHIMP</name>
<keyword evidence="7 8" id="KW-0472">Membrane</keyword>
<dbReference type="Pfam" id="PF10261">
    <property type="entry name" value="FIT"/>
    <property type="match status" value="1"/>
</dbReference>
<evidence type="ECO:0000256" key="8">
    <source>
        <dbReference type="SAM" id="Phobius"/>
    </source>
</evidence>
<feature type="transmembrane region" description="Helical" evidence="8">
    <location>
        <begin position="279"/>
        <end position="298"/>
    </location>
</feature>
<accession>A0A9J6DBC8</accession>
<keyword evidence="3" id="KW-0378">Hydrolase</keyword>
<evidence type="ECO:0000256" key="3">
    <source>
        <dbReference type="ARBA" id="ARBA00022801"/>
    </source>
</evidence>
<evidence type="ECO:0000256" key="7">
    <source>
        <dbReference type="ARBA" id="ARBA00023136"/>
    </source>
</evidence>
<comment type="caution">
    <text evidence="9">The sequence shown here is derived from an EMBL/GenBank/DDBJ whole genome shotgun (WGS) entry which is preliminary data.</text>
</comment>
<dbReference type="GO" id="GO:0019915">
    <property type="term" value="P:lipid storage"/>
    <property type="evidence" value="ECO:0007669"/>
    <property type="project" value="InterPro"/>
</dbReference>
<evidence type="ECO:0000256" key="4">
    <source>
        <dbReference type="ARBA" id="ARBA00022824"/>
    </source>
</evidence>
<protein>
    <recommendedName>
        <fullName evidence="11">Inositol phospholipid synthesis protein scs3p</fullName>
    </recommendedName>
</protein>
<organism evidence="9 10">
    <name type="scientific">Rhipicephalus microplus</name>
    <name type="common">Cattle tick</name>
    <name type="synonym">Boophilus microplus</name>
    <dbReference type="NCBI Taxonomy" id="6941"/>
    <lineage>
        <taxon>Eukaryota</taxon>
        <taxon>Metazoa</taxon>
        <taxon>Ecdysozoa</taxon>
        <taxon>Arthropoda</taxon>
        <taxon>Chelicerata</taxon>
        <taxon>Arachnida</taxon>
        <taxon>Acari</taxon>
        <taxon>Parasitiformes</taxon>
        <taxon>Ixodida</taxon>
        <taxon>Ixodoidea</taxon>
        <taxon>Ixodidae</taxon>
        <taxon>Rhipicephalinae</taxon>
        <taxon>Rhipicephalus</taxon>
        <taxon>Boophilus</taxon>
    </lineage>
</organism>
<dbReference type="AlphaFoldDB" id="A0A9J6DBC8"/>
<dbReference type="InterPro" id="IPR019388">
    <property type="entry name" value="FIT"/>
</dbReference>
<dbReference type="EMBL" id="JABSTU010000010">
    <property type="protein sequence ID" value="KAH8019134.1"/>
    <property type="molecule type" value="Genomic_DNA"/>
</dbReference>
<gene>
    <name evidence="9" type="ORF">HPB51_016872</name>
</gene>
<comment type="subcellular location">
    <subcellularLocation>
        <location evidence="1">Endoplasmic reticulum membrane</location>
        <topology evidence="1">Multi-pass membrane protein</topology>
    </subcellularLocation>
</comment>
<dbReference type="GO" id="GO:0010945">
    <property type="term" value="F:coenzyme A diphosphatase activity"/>
    <property type="evidence" value="ECO:0007669"/>
    <property type="project" value="InterPro"/>
</dbReference>
<keyword evidence="2 8" id="KW-0812">Transmembrane</keyword>
<dbReference type="Proteomes" id="UP000821866">
    <property type="component" value="Chromosome 8"/>
</dbReference>
<dbReference type="VEuPathDB" id="VectorBase:LOC119176387"/>
<evidence type="ECO:0000256" key="2">
    <source>
        <dbReference type="ARBA" id="ARBA00022692"/>
    </source>
</evidence>
<evidence type="ECO:0000313" key="9">
    <source>
        <dbReference type="EMBL" id="KAH8019134.1"/>
    </source>
</evidence>
<keyword evidence="5 8" id="KW-1133">Transmembrane helix</keyword>
<keyword evidence="6" id="KW-0443">Lipid metabolism</keyword>
<reference evidence="9" key="1">
    <citation type="journal article" date="2020" name="Cell">
        <title>Large-Scale Comparative Analyses of Tick Genomes Elucidate Their Genetic Diversity and Vector Capacities.</title>
        <authorList>
            <consortium name="Tick Genome and Microbiome Consortium (TIGMIC)"/>
            <person name="Jia N."/>
            <person name="Wang J."/>
            <person name="Shi W."/>
            <person name="Du L."/>
            <person name="Sun Y."/>
            <person name="Zhan W."/>
            <person name="Jiang J.F."/>
            <person name="Wang Q."/>
            <person name="Zhang B."/>
            <person name="Ji P."/>
            <person name="Bell-Sakyi L."/>
            <person name="Cui X.M."/>
            <person name="Yuan T.T."/>
            <person name="Jiang B.G."/>
            <person name="Yang W.F."/>
            <person name="Lam T.T."/>
            <person name="Chang Q.C."/>
            <person name="Ding S.J."/>
            <person name="Wang X.J."/>
            <person name="Zhu J.G."/>
            <person name="Ruan X.D."/>
            <person name="Zhao L."/>
            <person name="Wei J.T."/>
            <person name="Ye R.Z."/>
            <person name="Que T.C."/>
            <person name="Du C.H."/>
            <person name="Zhou Y.H."/>
            <person name="Cheng J.X."/>
            <person name="Dai P.F."/>
            <person name="Guo W.B."/>
            <person name="Han X.H."/>
            <person name="Huang E.J."/>
            <person name="Li L.F."/>
            <person name="Wei W."/>
            <person name="Gao Y.C."/>
            <person name="Liu J.Z."/>
            <person name="Shao H.Z."/>
            <person name="Wang X."/>
            <person name="Wang C.C."/>
            <person name="Yang T.C."/>
            <person name="Huo Q.B."/>
            <person name="Li W."/>
            <person name="Chen H.Y."/>
            <person name="Chen S.E."/>
            <person name="Zhou L.G."/>
            <person name="Ni X.B."/>
            <person name="Tian J.H."/>
            <person name="Sheng Y."/>
            <person name="Liu T."/>
            <person name="Pan Y.S."/>
            <person name="Xia L.Y."/>
            <person name="Li J."/>
            <person name="Zhao F."/>
            <person name="Cao W.C."/>
        </authorList>
    </citation>
    <scope>NUCLEOTIDE SEQUENCE</scope>
    <source>
        <strain evidence="9">Rmic-2018</strain>
    </source>
</reference>
<dbReference type="GO" id="GO:0034389">
    <property type="term" value="P:lipid droplet organization"/>
    <property type="evidence" value="ECO:0007669"/>
    <property type="project" value="InterPro"/>
</dbReference>
<feature type="transmembrane region" description="Helical" evidence="8">
    <location>
        <begin position="352"/>
        <end position="373"/>
    </location>
</feature>